<evidence type="ECO:0000313" key="2">
    <source>
        <dbReference type="Proteomes" id="UP000760472"/>
    </source>
</evidence>
<dbReference type="Proteomes" id="UP000760472">
    <property type="component" value="Unassembled WGS sequence"/>
</dbReference>
<reference evidence="1 2" key="1">
    <citation type="submission" date="2021-02" db="EMBL/GenBank/DDBJ databases">
        <title>A novel species of genus Amphritea isolated from a fishpond in China.</title>
        <authorList>
            <person name="Lu H."/>
        </authorList>
    </citation>
    <scope>NUCLEOTIDE SEQUENCE [LARGE SCALE GENOMIC DNA]</scope>
    <source>
        <strain evidence="1 2">RP18W</strain>
    </source>
</reference>
<dbReference type="EMBL" id="JAFFZP010000055">
    <property type="protein sequence ID" value="MBN0989814.1"/>
    <property type="molecule type" value="Genomic_DNA"/>
</dbReference>
<protein>
    <recommendedName>
        <fullName evidence="3">Restriction endonuclease</fullName>
    </recommendedName>
</protein>
<comment type="caution">
    <text evidence="1">The sequence shown here is derived from an EMBL/GenBank/DDBJ whole genome shotgun (WGS) entry which is preliminary data.</text>
</comment>
<proteinExistence type="predicted"/>
<keyword evidence="2" id="KW-1185">Reference proteome</keyword>
<dbReference type="RefSeq" id="WP_205214484.1">
    <property type="nucleotide sequence ID" value="NZ_JAFFZP010000055.1"/>
</dbReference>
<gene>
    <name evidence="1" type="ORF">JW498_20835</name>
</gene>
<organism evidence="1 2">
    <name type="scientific">Amphritea pacifica</name>
    <dbReference type="NCBI Taxonomy" id="2811233"/>
    <lineage>
        <taxon>Bacteria</taxon>
        <taxon>Pseudomonadati</taxon>
        <taxon>Pseudomonadota</taxon>
        <taxon>Gammaproteobacteria</taxon>
        <taxon>Oceanospirillales</taxon>
        <taxon>Oceanospirillaceae</taxon>
        <taxon>Amphritea</taxon>
    </lineage>
</organism>
<evidence type="ECO:0008006" key="3">
    <source>
        <dbReference type="Google" id="ProtNLM"/>
    </source>
</evidence>
<name>A0ABS2WDP7_9GAMM</name>
<accession>A0ABS2WDP7</accession>
<evidence type="ECO:0000313" key="1">
    <source>
        <dbReference type="EMBL" id="MBN0989814.1"/>
    </source>
</evidence>
<sequence length="302" mass="34536">MSDSYPRNCRTCDRPILMTDTMNGWQPFEMDGSGRHYCNNSAISTAYTPAPFNDFSERVTRLTKCWWCDEPVFFHSNGNGDAVLLDELSGAPWPVHACWERYKTDKQNIYKKISEDLRINKPRPEWRSIGPYRSDQASKEIVKFSGCVVKSWQAKSSDDTNLPKDYKKLIISSGEKHGYVVVTKHIYNLIPDESLIDVDLFYLKGPDGISIPIAKKIRYESEGKTRVKRMLKRHTPGECDYCGVIRKRGYSINNNWHVECDACHSLRGDCDPSIFLSTVKNIANHFYKANLASNKKPGNSDS</sequence>